<dbReference type="Gene3D" id="3.40.50.300">
    <property type="entry name" value="P-loop containing nucleotide triphosphate hydrolases"/>
    <property type="match status" value="2"/>
</dbReference>
<dbReference type="EMBL" id="WACR01000012">
    <property type="protein sequence ID" value="KAB1062105.1"/>
    <property type="molecule type" value="Genomic_DNA"/>
</dbReference>
<accession>A0A6N6M4C4</accession>
<dbReference type="Proteomes" id="UP000435357">
    <property type="component" value="Unassembled WGS sequence"/>
</dbReference>
<dbReference type="PANTHER" id="PTHR42957:SF1">
    <property type="entry name" value="HELICASE MJ1565-RELATED"/>
    <property type="match status" value="1"/>
</dbReference>
<dbReference type="OrthoDB" id="9806951at2"/>
<dbReference type="Pfam" id="PF01935">
    <property type="entry name" value="DUF87"/>
    <property type="match status" value="1"/>
</dbReference>
<evidence type="ECO:0000313" key="2">
    <source>
        <dbReference type="EMBL" id="KAB1062105.1"/>
    </source>
</evidence>
<name>A0A6N6M4C4_9FLAO</name>
<organism evidence="2 3">
    <name type="scientific">Salibacter halophilus</name>
    <dbReference type="NCBI Taxonomy" id="1803916"/>
    <lineage>
        <taxon>Bacteria</taxon>
        <taxon>Pseudomonadati</taxon>
        <taxon>Bacteroidota</taxon>
        <taxon>Flavobacteriia</taxon>
        <taxon>Flavobacteriales</taxon>
        <taxon>Salibacteraceae</taxon>
        <taxon>Salibacter</taxon>
    </lineage>
</organism>
<dbReference type="PANTHER" id="PTHR42957">
    <property type="entry name" value="HELICASE MJ1565-RELATED"/>
    <property type="match status" value="1"/>
</dbReference>
<reference evidence="2 3" key="1">
    <citation type="submission" date="2019-09" db="EMBL/GenBank/DDBJ databases">
        <title>Genomes of Cryomorphaceae.</title>
        <authorList>
            <person name="Bowman J.P."/>
        </authorList>
    </citation>
    <scope>NUCLEOTIDE SEQUENCE [LARGE SCALE GENOMIC DNA]</scope>
    <source>
        <strain evidence="2 3">KCTC 52047</strain>
    </source>
</reference>
<dbReference type="InterPro" id="IPR027417">
    <property type="entry name" value="P-loop_NTPase"/>
</dbReference>
<comment type="caution">
    <text evidence="2">The sequence shown here is derived from an EMBL/GenBank/DDBJ whole genome shotgun (WGS) entry which is preliminary data.</text>
</comment>
<dbReference type="CDD" id="cd01127">
    <property type="entry name" value="TrwB_TraG_TraD_VirD4"/>
    <property type="match status" value="1"/>
</dbReference>
<evidence type="ECO:0000313" key="3">
    <source>
        <dbReference type="Proteomes" id="UP000435357"/>
    </source>
</evidence>
<feature type="domain" description="Helicase HerA central" evidence="1">
    <location>
        <begin position="149"/>
        <end position="410"/>
    </location>
</feature>
<keyword evidence="3" id="KW-1185">Reference proteome</keyword>
<dbReference type="RefSeq" id="WP_151169786.1">
    <property type="nucleotide sequence ID" value="NZ_WACR01000012.1"/>
</dbReference>
<dbReference type="InterPro" id="IPR002789">
    <property type="entry name" value="HerA_central"/>
</dbReference>
<gene>
    <name evidence="2" type="ORF">F3059_12510</name>
</gene>
<proteinExistence type="predicted"/>
<dbReference type="SUPFAM" id="SSF52540">
    <property type="entry name" value="P-loop containing nucleoside triphosphate hydrolases"/>
    <property type="match status" value="1"/>
</dbReference>
<dbReference type="AlphaFoldDB" id="A0A6N6M4C4"/>
<protein>
    <submittedName>
        <fullName evidence="2">DUF853 family protein</fullName>
    </submittedName>
</protein>
<sequence length="586" mass="65920">MAIFDFDKSNSVGKVFSVDTGTVIVKVDNLNELRKFQVNQLVALQSSKAGQHLIGLISKITRKVVDDKDTDDTTPHDDVFFQLSENLIKVTLIGTLFDKKGEKRDVFQRNIDSVPEIDAECYPLQGNNLTSFMGTISKVSEEGEKSLSIGKYSIDNDAEAYLDGDKLFQRHAVIVGSTGSGKSWCVAKLIEQIADLPMANGLLFDIHGEYSTDEFKKEGIEHFRVANPGDLAKENKLDNNVLMLPYWLLTYEEMLAMLLDRSDNNAPNQAMIFSKTVTEEKEKYLKSKNADELLASFTIDSPVPYKLEEVLNKLRYYDEDEEVPGAKAGTTKAGPMRSRLTRFIQRLEAKKQDKRLGFLFDVTESEMQLDWMEKFCSALMLGKDNNQRNGIKVIDFSEVPSDILPLIIGLVGRIIFSVQQWTPKENRHPISLFCDEAHLYIPERITSDSVEKLGLNNFERIAKEGRKYGVGLVVISQRPSEVNRTILSQCNNFISLRLTNIDDQSVIKRLLPDNLSGLTDVVPVLDIGEALVVGDASLLPSRINIDEPSIKPSSATLDFWKEWSKPKEKVQQGLIQAITNLRKQGK</sequence>
<evidence type="ECO:0000259" key="1">
    <source>
        <dbReference type="Pfam" id="PF01935"/>
    </source>
</evidence>
<dbReference type="InterPro" id="IPR008571">
    <property type="entry name" value="HerA-like"/>
</dbReference>